<evidence type="ECO:0000256" key="1">
    <source>
        <dbReference type="SAM" id="MobiDB-lite"/>
    </source>
</evidence>
<accession>A0A1F5H5S6</accession>
<organism evidence="3 4">
    <name type="scientific">Candidatus Curtissbacteria bacterium RIFCSPLOWO2_01_FULL_42_50</name>
    <dbReference type="NCBI Taxonomy" id="1797730"/>
    <lineage>
        <taxon>Bacteria</taxon>
        <taxon>Candidatus Curtissiibacteriota</taxon>
    </lineage>
</organism>
<evidence type="ECO:0000313" key="3">
    <source>
        <dbReference type="EMBL" id="OGD99512.1"/>
    </source>
</evidence>
<name>A0A1F5H5S6_9BACT</name>
<feature type="chain" id="PRO_5009518756" evidence="2">
    <location>
        <begin position="24"/>
        <end position="209"/>
    </location>
</feature>
<evidence type="ECO:0000313" key="4">
    <source>
        <dbReference type="Proteomes" id="UP000177039"/>
    </source>
</evidence>
<dbReference type="Proteomes" id="UP000177039">
    <property type="component" value="Unassembled WGS sequence"/>
</dbReference>
<keyword evidence="2" id="KW-0732">Signal</keyword>
<feature type="signal peptide" evidence="2">
    <location>
        <begin position="1"/>
        <end position="23"/>
    </location>
</feature>
<reference evidence="3 4" key="1">
    <citation type="journal article" date="2016" name="Nat. Commun.">
        <title>Thousands of microbial genomes shed light on interconnected biogeochemical processes in an aquifer system.</title>
        <authorList>
            <person name="Anantharaman K."/>
            <person name="Brown C.T."/>
            <person name="Hug L.A."/>
            <person name="Sharon I."/>
            <person name="Castelle C.J."/>
            <person name="Probst A.J."/>
            <person name="Thomas B.C."/>
            <person name="Singh A."/>
            <person name="Wilkins M.J."/>
            <person name="Karaoz U."/>
            <person name="Brodie E.L."/>
            <person name="Williams K.H."/>
            <person name="Hubbard S.S."/>
            <person name="Banfield J.F."/>
        </authorList>
    </citation>
    <scope>NUCLEOTIDE SEQUENCE [LARGE SCALE GENOMIC DNA]</scope>
</reference>
<dbReference type="EMBL" id="MFBT01000015">
    <property type="protein sequence ID" value="OGD99512.1"/>
    <property type="molecule type" value="Genomic_DNA"/>
</dbReference>
<dbReference type="AlphaFoldDB" id="A0A1F5H5S6"/>
<gene>
    <name evidence="3" type="ORF">A3B54_03405</name>
</gene>
<protein>
    <submittedName>
        <fullName evidence="3">Uncharacterized protein</fullName>
    </submittedName>
</protein>
<comment type="caution">
    <text evidence="3">The sequence shown here is derived from an EMBL/GenBank/DDBJ whole genome shotgun (WGS) entry which is preliminary data.</text>
</comment>
<evidence type="ECO:0000256" key="2">
    <source>
        <dbReference type="SAM" id="SignalP"/>
    </source>
</evidence>
<proteinExistence type="predicted"/>
<sequence length="209" mass="23124">MKKILFLLPIFLLSFAIFKSAFAKSSLEVATDPSFSSQTLNFSPGQTIYVRTLAGNDGRDKHLLNLRDNQYNFLQSYDLARTSDNQFSTSLTAPQVEGYYSLEVQIESGSNVATSVKTIKVGSPASANVKVNVKSEVKGQSVTVNDNADKNDAIQSPSAGPAAQDASNWRSVPDQELLENPDFTFGEPPSFFLQIEQFFAKIWESFWPF</sequence>
<feature type="region of interest" description="Disordered" evidence="1">
    <location>
        <begin position="146"/>
        <end position="169"/>
    </location>
</feature>